<feature type="compositionally biased region" description="Pro residues" evidence="1">
    <location>
        <begin position="291"/>
        <end position="301"/>
    </location>
</feature>
<protein>
    <recommendedName>
        <fullName evidence="2">C2H2-type domain-containing protein</fullName>
    </recommendedName>
</protein>
<feature type="domain" description="C2H2-type" evidence="2">
    <location>
        <begin position="401"/>
        <end position="427"/>
    </location>
</feature>
<feature type="domain" description="C2H2-type" evidence="2">
    <location>
        <begin position="371"/>
        <end position="396"/>
    </location>
</feature>
<evidence type="ECO:0000256" key="1">
    <source>
        <dbReference type="SAM" id="MobiDB-lite"/>
    </source>
</evidence>
<feature type="compositionally biased region" description="Low complexity" evidence="1">
    <location>
        <begin position="1"/>
        <end position="10"/>
    </location>
</feature>
<reference evidence="3" key="1">
    <citation type="journal article" date="2023" name="IMA Fungus">
        <title>Comparative genomic study of the Penicillium genus elucidates a diverse pangenome and 15 lateral gene transfer events.</title>
        <authorList>
            <person name="Petersen C."/>
            <person name="Sorensen T."/>
            <person name="Nielsen M.R."/>
            <person name="Sondergaard T.E."/>
            <person name="Sorensen J.L."/>
            <person name="Fitzpatrick D.A."/>
            <person name="Frisvad J.C."/>
            <person name="Nielsen K.L."/>
        </authorList>
    </citation>
    <scope>NUCLEOTIDE SEQUENCE</scope>
    <source>
        <strain evidence="3">IBT 17514</strain>
    </source>
</reference>
<feature type="region of interest" description="Disordered" evidence="1">
    <location>
        <begin position="138"/>
        <end position="212"/>
    </location>
</feature>
<gene>
    <name evidence="3" type="ORF">N7493_008934</name>
</gene>
<dbReference type="Proteomes" id="UP001215712">
    <property type="component" value="Unassembled WGS sequence"/>
</dbReference>
<name>A0AAD6HFP0_9EURO</name>
<feature type="compositionally biased region" description="Low complexity" evidence="1">
    <location>
        <begin position="242"/>
        <end position="272"/>
    </location>
</feature>
<dbReference type="InterPro" id="IPR013087">
    <property type="entry name" value="Znf_C2H2_type"/>
</dbReference>
<feature type="compositionally biased region" description="Pro residues" evidence="1">
    <location>
        <begin position="231"/>
        <end position="241"/>
    </location>
</feature>
<feature type="compositionally biased region" description="Pro residues" evidence="1">
    <location>
        <begin position="145"/>
        <end position="162"/>
    </location>
</feature>
<evidence type="ECO:0000259" key="2">
    <source>
        <dbReference type="SMART" id="SM00355"/>
    </source>
</evidence>
<proteinExistence type="predicted"/>
<evidence type="ECO:0000313" key="4">
    <source>
        <dbReference type="Proteomes" id="UP001215712"/>
    </source>
</evidence>
<keyword evidence="4" id="KW-1185">Reference proteome</keyword>
<dbReference type="SMART" id="SM00355">
    <property type="entry name" value="ZnF_C2H2"/>
    <property type="match status" value="2"/>
</dbReference>
<comment type="caution">
    <text evidence="3">The sequence shown here is derived from an EMBL/GenBank/DDBJ whole genome shotgun (WGS) entry which is preliminary data.</text>
</comment>
<feature type="region of interest" description="Disordered" evidence="1">
    <location>
        <begin position="1"/>
        <end position="52"/>
    </location>
</feature>
<feature type="region of interest" description="Disordered" evidence="1">
    <location>
        <begin position="226"/>
        <end position="314"/>
    </location>
</feature>
<feature type="compositionally biased region" description="Pro residues" evidence="1">
    <location>
        <begin position="273"/>
        <end position="283"/>
    </location>
</feature>
<evidence type="ECO:0000313" key="3">
    <source>
        <dbReference type="EMBL" id="KAJ5712466.1"/>
    </source>
</evidence>
<feature type="compositionally biased region" description="Polar residues" evidence="1">
    <location>
        <begin position="29"/>
        <end position="43"/>
    </location>
</feature>
<feature type="compositionally biased region" description="Polar residues" evidence="1">
    <location>
        <begin position="164"/>
        <end position="175"/>
    </location>
</feature>
<sequence>MNPPAQQIQPPAGPTSSEQFPAPKRQKLNDGSQHADSQGSQPTLKPAKKRHRYAQWQTQLRQRSDLTQPLNPNDAQVKLAYDPTTIARDVLIAAAKHPTEEPLNYHLSTFQKNISAMDMGAELTTIRWDLIDPILPKGPPHRLPSRPPVPAAPAPAPAPAPIQPMNTSRPLSLNAPQAPYPRPQIHSSFPAVPRHSVPGASNPPPFQTVPQNPLVVPPYWQPLQPVARHPIPTPKPTPSNPVTPTAIQNTKPPSSSKPSVIPATPKAKVISSPPKPKVIPPSPKAKVISSPPKPKVIPPSPKAKVPSQSPRTQTFAQPQVVIHSPRKMPPIKRRPGRPKKKDRVETMDKVEISITSSSAEPAQDLPIFPIFPCGWEGCHGELHNLNLLQSHVLKIHVPHNLVCGWKGCDDGTPRAAAAMWEHVREKHIMTFAWTLGDGPTVPSPAEKDEHPELSESIVRTLNRPGRAGTVILPADSKLVSSFSKAHGFTNSMEKAEVFKKAGCRWKEDIGPDMDFSDRRLATPVRQSSSRVAEFAKTLPGST</sequence>
<reference evidence="3" key="2">
    <citation type="submission" date="2023-01" db="EMBL/GenBank/DDBJ databases">
        <authorList>
            <person name="Petersen C."/>
        </authorList>
    </citation>
    <scope>NUCLEOTIDE SEQUENCE</scope>
    <source>
        <strain evidence="3">IBT 17514</strain>
    </source>
</reference>
<accession>A0AAD6HFP0</accession>
<dbReference type="AlphaFoldDB" id="A0AAD6HFP0"/>
<organism evidence="3 4">
    <name type="scientific">Penicillium malachiteum</name>
    <dbReference type="NCBI Taxonomy" id="1324776"/>
    <lineage>
        <taxon>Eukaryota</taxon>
        <taxon>Fungi</taxon>
        <taxon>Dikarya</taxon>
        <taxon>Ascomycota</taxon>
        <taxon>Pezizomycotina</taxon>
        <taxon>Eurotiomycetes</taxon>
        <taxon>Eurotiomycetidae</taxon>
        <taxon>Eurotiales</taxon>
        <taxon>Aspergillaceae</taxon>
        <taxon>Penicillium</taxon>
    </lineage>
</organism>
<dbReference type="EMBL" id="JAQJAN010000013">
    <property type="protein sequence ID" value="KAJ5712466.1"/>
    <property type="molecule type" value="Genomic_DNA"/>
</dbReference>